<dbReference type="Gene3D" id="1.10.287.130">
    <property type="match status" value="1"/>
</dbReference>
<dbReference type="InterPro" id="IPR000014">
    <property type="entry name" value="PAS"/>
</dbReference>
<dbReference type="FunFam" id="3.30.565.10:FF:000023">
    <property type="entry name" value="PAS domain-containing sensor histidine kinase"/>
    <property type="match status" value="1"/>
</dbReference>
<reference evidence="19 20" key="1">
    <citation type="submission" date="2019-05" db="EMBL/GenBank/DDBJ databases">
        <authorList>
            <consortium name="Pathogen Informatics"/>
        </authorList>
    </citation>
    <scope>NUCLEOTIDE SEQUENCE [LARGE SCALE GENOMIC DNA]</scope>
    <source>
        <strain evidence="19 20">NCTC11429</strain>
    </source>
</reference>
<keyword evidence="11" id="KW-0067">ATP-binding</keyword>
<feature type="transmembrane region" description="Helical" evidence="15">
    <location>
        <begin position="142"/>
        <end position="164"/>
    </location>
</feature>
<evidence type="ECO:0000313" key="20">
    <source>
        <dbReference type="Proteomes" id="UP000308196"/>
    </source>
</evidence>
<dbReference type="InterPro" id="IPR003660">
    <property type="entry name" value="HAMP_dom"/>
</dbReference>
<dbReference type="GO" id="GO:0005886">
    <property type="term" value="C:plasma membrane"/>
    <property type="evidence" value="ECO:0007669"/>
    <property type="project" value="UniProtKB-SubCell"/>
</dbReference>
<dbReference type="Pfam" id="PF02518">
    <property type="entry name" value="HATPase_c"/>
    <property type="match status" value="1"/>
</dbReference>
<dbReference type="KEGG" id="stha:NCTC11429_00175"/>
<dbReference type="CDD" id="cd00082">
    <property type="entry name" value="HisKA"/>
    <property type="match status" value="1"/>
</dbReference>
<dbReference type="InterPro" id="IPR003661">
    <property type="entry name" value="HisK_dim/P_dom"/>
</dbReference>
<dbReference type="RefSeq" id="WP_028071483.1">
    <property type="nucleotide sequence ID" value="NZ_CP158797.1"/>
</dbReference>
<dbReference type="Gene3D" id="6.10.340.10">
    <property type="match status" value="1"/>
</dbReference>
<dbReference type="SMART" id="SM00304">
    <property type="entry name" value="HAMP"/>
    <property type="match status" value="1"/>
</dbReference>
<keyword evidence="12 15" id="KW-1133">Transmembrane helix</keyword>
<dbReference type="GeneID" id="78461003"/>
<keyword evidence="14 15" id="KW-0472">Membrane</keyword>
<dbReference type="PROSITE" id="PS50112">
    <property type="entry name" value="PAS"/>
    <property type="match status" value="1"/>
</dbReference>
<dbReference type="InterPro" id="IPR036890">
    <property type="entry name" value="HATPase_C_sf"/>
</dbReference>
<dbReference type="SMART" id="SM00091">
    <property type="entry name" value="PAS"/>
    <property type="match status" value="1"/>
</dbReference>
<dbReference type="PROSITE" id="PS50885">
    <property type="entry name" value="HAMP"/>
    <property type="match status" value="1"/>
</dbReference>
<dbReference type="SUPFAM" id="SSF47384">
    <property type="entry name" value="Homodimeric domain of signal transducing histidine kinase"/>
    <property type="match status" value="1"/>
</dbReference>
<dbReference type="InterPro" id="IPR003594">
    <property type="entry name" value="HATPase_dom"/>
</dbReference>
<dbReference type="PANTHER" id="PTHR42878:SF7">
    <property type="entry name" value="SENSOR HISTIDINE KINASE GLRK"/>
    <property type="match status" value="1"/>
</dbReference>
<evidence type="ECO:0000256" key="2">
    <source>
        <dbReference type="ARBA" id="ARBA00004141"/>
    </source>
</evidence>
<feature type="domain" description="Histidine kinase" evidence="16">
    <location>
        <begin position="360"/>
        <end position="577"/>
    </location>
</feature>
<keyword evidence="6" id="KW-0597">Phosphoprotein</keyword>
<dbReference type="InterPro" id="IPR005467">
    <property type="entry name" value="His_kinase_dom"/>
</dbReference>
<keyword evidence="5" id="KW-1003">Cell membrane</keyword>
<protein>
    <recommendedName>
        <fullName evidence="4">histidine kinase</fullName>
        <ecNumber evidence="4">2.7.13.3</ecNumber>
    </recommendedName>
</protein>
<evidence type="ECO:0000256" key="12">
    <source>
        <dbReference type="ARBA" id="ARBA00022989"/>
    </source>
</evidence>
<dbReference type="GO" id="GO:0000156">
    <property type="term" value="F:phosphorelay response regulator activity"/>
    <property type="evidence" value="ECO:0007669"/>
    <property type="project" value="TreeGrafter"/>
</dbReference>
<evidence type="ECO:0000259" key="18">
    <source>
        <dbReference type="PROSITE" id="PS50885"/>
    </source>
</evidence>
<dbReference type="InterPro" id="IPR013767">
    <property type="entry name" value="PAS_fold"/>
</dbReference>
<keyword evidence="8 15" id="KW-0812">Transmembrane</keyword>
<name>A0A4U9U5S3_9SPHI</name>
<dbReference type="Gene3D" id="3.30.450.20">
    <property type="entry name" value="PAS domain"/>
    <property type="match status" value="1"/>
</dbReference>
<keyword evidence="9" id="KW-0547">Nucleotide-binding</keyword>
<dbReference type="PANTHER" id="PTHR42878">
    <property type="entry name" value="TWO-COMPONENT HISTIDINE KINASE"/>
    <property type="match status" value="1"/>
</dbReference>
<keyword evidence="13" id="KW-0902">Two-component regulatory system</keyword>
<dbReference type="Gene3D" id="3.30.565.10">
    <property type="entry name" value="Histidine kinase-like ATPase, C-terminal domain"/>
    <property type="match status" value="1"/>
</dbReference>
<feature type="domain" description="HAMP" evidence="18">
    <location>
        <begin position="166"/>
        <end position="218"/>
    </location>
</feature>
<dbReference type="Pfam" id="PF00672">
    <property type="entry name" value="HAMP"/>
    <property type="match status" value="1"/>
</dbReference>
<dbReference type="SUPFAM" id="SSF55874">
    <property type="entry name" value="ATPase domain of HSP90 chaperone/DNA topoisomerase II/histidine kinase"/>
    <property type="match status" value="1"/>
</dbReference>
<dbReference type="GO" id="GO:0007234">
    <property type="term" value="P:osmosensory signaling via phosphorelay pathway"/>
    <property type="evidence" value="ECO:0007669"/>
    <property type="project" value="TreeGrafter"/>
</dbReference>
<dbReference type="Proteomes" id="UP000308196">
    <property type="component" value="Chromosome"/>
</dbReference>
<dbReference type="SMART" id="SM00387">
    <property type="entry name" value="HATPase_c"/>
    <property type="match status" value="1"/>
</dbReference>
<evidence type="ECO:0000256" key="5">
    <source>
        <dbReference type="ARBA" id="ARBA00022475"/>
    </source>
</evidence>
<dbReference type="PROSITE" id="PS50109">
    <property type="entry name" value="HIS_KIN"/>
    <property type="match status" value="1"/>
</dbReference>
<evidence type="ECO:0000256" key="9">
    <source>
        <dbReference type="ARBA" id="ARBA00022741"/>
    </source>
</evidence>
<dbReference type="Pfam" id="PF00989">
    <property type="entry name" value="PAS"/>
    <property type="match status" value="1"/>
</dbReference>
<dbReference type="GO" id="GO:0030295">
    <property type="term" value="F:protein kinase activator activity"/>
    <property type="evidence" value="ECO:0007669"/>
    <property type="project" value="TreeGrafter"/>
</dbReference>
<dbReference type="Pfam" id="PF00512">
    <property type="entry name" value="HisKA"/>
    <property type="match status" value="1"/>
</dbReference>
<dbReference type="PRINTS" id="PR00344">
    <property type="entry name" value="BCTRLSENSOR"/>
</dbReference>
<dbReference type="SMART" id="SM00388">
    <property type="entry name" value="HisKA"/>
    <property type="match status" value="1"/>
</dbReference>
<comment type="catalytic activity">
    <reaction evidence="1">
        <text>ATP + protein L-histidine = ADP + protein N-phospho-L-histidine.</text>
        <dbReference type="EC" id="2.7.13.3"/>
    </reaction>
</comment>
<proteinExistence type="predicted"/>
<evidence type="ECO:0000256" key="10">
    <source>
        <dbReference type="ARBA" id="ARBA00022777"/>
    </source>
</evidence>
<dbReference type="STRING" id="1123265.GCA_000686625_04937"/>
<evidence type="ECO:0000256" key="11">
    <source>
        <dbReference type="ARBA" id="ARBA00022840"/>
    </source>
</evidence>
<evidence type="ECO:0000256" key="13">
    <source>
        <dbReference type="ARBA" id="ARBA00023012"/>
    </source>
</evidence>
<comment type="subcellular location">
    <subcellularLocation>
        <location evidence="3">Cell membrane</location>
    </subcellularLocation>
    <subcellularLocation>
        <location evidence="2">Membrane</location>
        <topology evidence="2">Multi-pass membrane protein</topology>
    </subcellularLocation>
</comment>
<evidence type="ECO:0000256" key="8">
    <source>
        <dbReference type="ARBA" id="ARBA00022692"/>
    </source>
</evidence>
<evidence type="ECO:0000256" key="14">
    <source>
        <dbReference type="ARBA" id="ARBA00023136"/>
    </source>
</evidence>
<evidence type="ECO:0000256" key="7">
    <source>
        <dbReference type="ARBA" id="ARBA00022679"/>
    </source>
</evidence>
<dbReference type="CDD" id="cd00130">
    <property type="entry name" value="PAS"/>
    <property type="match status" value="1"/>
</dbReference>
<evidence type="ECO:0000256" key="4">
    <source>
        <dbReference type="ARBA" id="ARBA00012438"/>
    </source>
</evidence>
<dbReference type="InterPro" id="IPR035965">
    <property type="entry name" value="PAS-like_dom_sf"/>
</dbReference>
<dbReference type="InterPro" id="IPR036097">
    <property type="entry name" value="HisK_dim/P_sf"/>
</dbReference>
<dbReference type="EC" id="2.7.13.3" evidence="4"/>
<evidence type="ECO:0000256" key="15">
    <source>
        <dbReference type="SAM" id="Phobius"/>
    </source>
</evidence>
<gene>
    <name evidence="19" type="primary">kinB</name>
    <name evidence="19" type="ORF">NCTC11429_00175</name>
</gene>
<feature type="domain" description="PAS" evidence="17">
    <location>
        <begin position="227"/>
        <end position="311"/>
    </location>
</feature>
<evidence type="ECO:0000256" key="6">
    <source>
        <dbReference type="ARBA" id="ARBA00022553"/>
    </source>
</evidence>
<keyword evidence="10" id="KW-0418">Kinase</keyword>
<dbReference type="InterPro" id="IPR050351">
    <property type="entry name" value="BphY/WalK/GraS-like"/>
</dbReference>
<dbReference type="SUPFAM" id="SSF55785">
    <property type="entry name" value="PYP-like sensor domain (PAS domain)"/>
    <property type="match status" value="1"/>
</dbReference>
<dbReference type="GO" id="GO:0000155">
    <property type="term" value="F:phosphorelay sensor kinase activity"/>
    <property type="evidence" value="ECO:0007669"/>
    <property type="project" value="InterPro"/>
</dbReference>
<keyword evidence="7 19" id="KW-0808">Transferase</keyword>
<sequence length="586" mass="65943">MKIKTKLTFGVGMLFLLILALAAVSGWYIYRLKKDTNNILVANYNTLQYSRNMLIALEDMGKDKAAMATFKDNLAKQQQNITEMGEREATDLVIKHFSMLSKNPQTPALISAIRRDITELMRLNMEAIEHKSNIADATAQKAIVIISFTGTLCFMIAFVLLVNLPSNIANPIRELTESIKEVAAQNYKKRVHFESHSEFGDLARSFNTMAEKLEEYSESRLDKILKAKRRIETLINNMHDPVIGIDETNKVLFANDEALKITDINDNDIIGKQIQDIAVTNDLIRDIIKDIFSPESENRKPEPLKIFADGKESYFEKEILDINIIPTGETESQFIGRVIMLRNITPFKEMDLAKTNFMGTISHEFKTPISSIKMSLQLLENKQIGDLNMEQRSLIDGIKEDTERLLKITGELLNITQVESGSIQINIQTTHISEIVNYAVNATRSLAEQKNVQVKINQDSKVKTVMADGEKTAWVLTNLLSNAIRYSYENSFVQISVTEHSDDKVKFSVIDTGQGIQPQYLSRIFERYFRIPGTKKEGTGLGLSISKEFIEGQGGSIGVVSEYGAGSTFSFVLNKPSFSKQSAYIA</sequence>
<dbReference type="GO" id="GO:0006355">
    <property type="term" value="P:regulation of DNA-templated transcription"/>
    <property type="evidence" value="ECO:0007669"/>
    <property type="project" value="InterPro"/>
</dbReference>
<dbReference type="InterPro" id="IPR004358">
    <property type="entry name" value="Sig_transdc_His_kin-like_C"/>
</dbReference>
<evidence type="ECO:0000259" key="17">
    <source>
        <dbReference type="PROSITE" id="PS50112"/>
    </source>
</evidence>
<dbReference type="EMBL" id="LR590484">
    <property type="protein sequence ID" value="VTR28325.1"/>
    <property type="molecule type" value="Genomic_DNA"/>
</dbReference>
<evidence type="ECO:0000256" key="1">
    <source>
        <dbReference type="ARBA" id="ARBA00000085"/>
    </source>
</evidence>
<dbReference type="SUPFAM" id="SSF158472">
    <property type="entry name" value="HAMP domain-like"/>
    <property type="match status" value="1"/>
</dbReference>
<organism evidence="19 20">
    <name type="scientific">Sphingobacterium thalpophilum</name>
    <dbReference type="NCBI Taxonomy" id="259"/>
    <lineage>
        <taxon>Bacteria</taxon>
        <taxon>Pseudomonadati</taxon>
        <taxon>Bacteroidota</taxon>
        <taxon>Sphingobacteriia</taxon>
        <taxon>Sphingobacteriales</taxon>
        <taxon>Sphingobacteriaceae</taxon>
        <taxon>Sphingobacterium</taxon>
    </lineage>
</organism>
<evidence type="ECO:0000259" key="16">
    <source>
        <dbReference type="PROSITE" id="PS50109"/>
    </source>
</evidence>
<evidence type="ECO:0000313" key="19">
    <source>
        <dbReference type="EMBL" id="VTR28325.1"/>
    </source>
</evidence>
<evidence type="ECO:0000256" key="3">
    <source>
        <dbReference type="ARBA" id="ARBA00004236"/>
    </source>
</evidence>
<accession>A0A4U9U5S3</accession>
<dbReference type="CDD" id="cd06225">
    <property type="entry name" value="HAMP"/>
    <property type="match status" value="1"/>
</dbReference>
<dbReference type="AlphaFoldDB" id="A0A4U9U5S3"/>
<dbReference type="GO" id="GO:0005524">
    <property type="term" value="F:ATP binding"/>
    <property type="evidence" value="ECO:0007669"/>
    <property type="project" value="UniProtKB-KW"/>
</dbReference>